<evidence type="ECO:0000313" key="1">
    <source>
        <dbReference type="EMBL" id="GAG05319.1"/>
    </source>
</evidence>
<proteinExistence type="predicted"/>
<sequence>TALVQAAQHKELLAALTWRCGPGFAEQVTAVTIRRGMLVLQVRSAAPAQLYQLRIRWEQDILEVAQQHLPAAGIRDVRFVSSP</sequence>
<dbReference type="AlphaFoldDB" id="X0UHT3"/>
<dbReference type="Pfam" id="PF05258">
    <property type="entry name" value="DciA"/>
    <property type="match status" value="1"/>
</dbReference>
<feature type="non-terminal residue" evidence="1">
    <location>
        <position position="1"/>
    </location>
</feature>
<dbReference type="EMBL" id="BARS01021586">
    <property type="protein sequence ID" value="GAG05319.1"/>
    <property type="molecule type" value="Genomic_DNA"/>
</dbReference>
<reference evidence="1" key="1">
    <citation type="journal article" date="2014" name="Front. Microbiol.">
        <title>High frequency of phylogenetically diverse reductive dehalogenase-homologous genes in deep subseafloor sedimentary metagenomes.</title>
        <authorList>
            <person name="Kawai M."/>
            <person name="Futagami T."/>
            <person name="Toyoda A."/>
            <person name="Takaki Y."/>
            <person name="Nishi S."/>
            <person name="Hori S."/>
            <person name="Arai W."/>
            <person name="Tsubouchi T."/>
            <person name="Morono Y."/>
            <person name="Uchiyama I."/>
            <person name="Ito T."/>
            <person name="Fujiyama A."/>
            <person name="Inagaki F."/>
            <person name="Takami H."/>
        </authorList>
    </citation>
    <scope>NUCLEOTIDE SEQUENCE</scope>
    <source>
        <strain evidence="1">Expedition CK06-06</strain>
    </source>
</reference>
<accession>X0UHT3</accession>
<organism evidence="1">
    <name type="scientific">marine sediment metagenome</name>
    <dbReference type="NCBI Taxonomy" id="412755"/>
    <lineage>
        <taxon>unclassified sequences</taxon>
        <taxon>metagenomes</taxon>
        <taxon>ecological metagenomes</taxon>
    </lineage>
</organism>
<evidence type="ECO:0008006" key="2">
    <source>
        <dbReference type="Google" id="ProtNLM"/>
    </source>
</evidence>
<comment type="caution">
    <text evidence="1">The sequence shown here is derived from an EMBL/GenBank/DDBJ whole genome shotgun (WGS) entry which is preliminary data.</text>
</comment>
<protein>
    <recommendedName>
        <fullName evidence="2">DUF721 domain-containing protein</fullName>
    </recommendedName>
</protein>
<name>X0UHT3_9ZZZZ</name>
<gene>
    <name evidence="1" type="ORF">S01H1_34648</name>
</gene>
<dbReference type="InterPro" id="IPR007922">
    <property type="entry name" value="DciA-like"/>
</dbReference>